<organism evidence="2">
    <name type="scientific">Aureimonas altamirensis</name>
    <dbReference type="NCBI Taxonomy" id="370622"/>
    <lineage>
        <taxon>Bacteria</taxon>
        <taxon>Pseudomonadati</taxon>
        <taxon>Pseudomonadota</taxon>
        <taxon>Alphaproteobacteria</taxon>
        <taxon>Hyphomicrobiales</taxon>
        <taxon>Aurantimonadaceae</taxon>
        <taxon>Aureimonas</taxon>
    </lineage>
</organism>
<keyword evidence="1" id="KW-0732">Signal</keyword>
<evidence type="ECO:0000313" key="2">
    <source>
        <dbReference type="EMBL" id="BAT25861.1"/>
    </source>
</evidence>
<feature type="chain" id="PRO_5006057821" evidence="1">
    <location>
        <begin position="29"/>
        <end position="82"/>
    </location>
</feature>
<evidence type="ECO:0000256" key="1">
    <source>
        <dbReference type="SAM" id="SignalP"/>
    </source>
</evidence>
<dbReference type="AlphaFoldDB" id="A0A0P0YWN8"/>
<accession>A0A0P0YWN8</accession>
<dbReference type="RefSeq" id="WP_060600353.1">
    <property type="nucleotide sequence ID" value="NZ_BBWQ01000001.1"/>
</dbReference>
<proteinExistence type="predicted"/>
<protein>
    <submittedName>
        <fullName evidence="2">Uncharacterized protein</fullName>
    </submittedName>
</protein>
<dbReference type="EMBL" id="LC066370">
    <property type="protein sequence ID" value="BAT25861.1"/>
    <property type="molecule type" value="Genomic_DNA"/>
</dbReference>
<feature type="signal peptide" evidence="1">
    <location>
        <begin position="1"/>
        <end position="28"/>
    </location>
</feature>
<reference evidence="2" key="1">
    <citation type="journal article" date="2015" name="Proc. Natl. Acad. Sci. U.S.A.">
        <title>Bacterial clade with the ribosomal RNA operon on a small plasmid rather than the chromosome.</title>
        <authorList>
            <person name="Anda M."/>
            <person name="Ohtsubo Y."/>
            <person name="Okubo T."/>
            <person name="Sugawara M."/>
            <person name="Nagata Y."/>
            <person name="Tsuda M."/>
            <person name="Minamisawa K."/>
            <person name="Mitsui H."/>
        </authorList>
    </citation>
    <scope>NUCLEOTIDE SEQUENCE</scope>
    <source>
        <strain evidence="2">DSM 21988</strain>
    </source>
</reference>
<sequence>MSIRMLTLAAVLGLGLGSIGHIATTAWANQPEMDAAMSELRSALDSLRAAEPNKGGHRERAIELVEQAIAETQAGIDYAAGQ</sequence>
<name>A0A0P0YWN8_9HYPH</name>